<protein>
    <submittedName>
        <fullName evidence="1">Alternative protein MMP13</fullName>
    </submittedName>
</protein>
<gene>
    <name evidence="1" type="primary">MMP13</name>
</gene>
<sequence length="47" mass="5638">MLHMSTLLMTSSSSSEVENFGLLMVMTFWKVIPKKYLNWVFQKKLRR</sequence>
<evidence type="ECO:0000313" key="1">
    <source>
        <dbReference type="EMBL" id="CCQ43178.1"/>
    </source>
</evidence>
<reference evidence="1" key="1">
    <citation type="journal article" date="2013" name="PLoS ONE">
        <title>Direct detection of alternative open reading frames translation products in human significantly expands the proteome.</title>
        <authorList>
            <person name="Vanderperre B."/>
            <person name="Lucier J.-F."/>
            <person name="Motard J."/>
            <person name="Tremblay G."/>
            <person name="Vanderperre S."/>
            <person name="Wisztorski M."/>
            <person name="Salzet M."/>
            <person name="Boisvert F.-M."/>
            <person name="Roucou X."/>
        </authorList>
    </citation>
    <scope>NUCLEOTIDE SEQUENCE</scope>
</reference>
<dbReference type="EMBL" id="HF583681">
    <property type="protein sequence ID" value="CCQ43178.1"/>
    <property type="molecule type" value="Genomic_DNA"/>
</dbReference>
<organism evidence="1">
    <name type="scientific">Homo sapiens</name>
    <name type="common">Human</name>
    <dbReference type="NCBI Taxonomy" id="9606"/>
    <lineage>
        <taxon>Eukaryota</taxon>
        <taxon>Metazoa</taxon>
        <taxon>Chordata</taxon>
        <taxon>Craniata</taxon>
        <taxon>Vertebrata</taxon>
        <taxon>Euteleostomi</taxon>
        <taxon>Mammalia</taxon>
        <taxon>Eutheria</taxon>
        <taxon>Euarchontoglires</taxon>
        <taxon>Primates</taxon>
        <taxon>Haplorrhini</taxon>
        <taxon>Catarrhini</taxon>
        <taxon>Hominidae</taxon>
        <taxon>Homo</taxon>
    </lineage>
</organism>
<dbReference type="ChiTaRS" id="MMP13">
    <property type="organism name" value="human"/>
</dbReference>
<name>L8EA04_HUMAN</name>
<accession>L8EA04</accession>
<dbReference type="AlphaFoldDB" id="L8EA04"/>
<proteinExistence type="predicted"/>
<dbReference type="OrthoDB" id="406838at2759"/>